<evidence type="ECO:0000256" key="1">
    <source>
        <dbReference type="SAM" id="MobiDB-lite"/>
    </source>
</evidence>
<feature type="region of interest" description="Disordered" evidence="1">
    <location>
        <begin position="1"/>
        <end position="22"/>
    </location>
</feature>
<proteinExistence type="predicted"/>
<organism evidence="2">
    <name type="scientific">Rhizophora mucronata</name>
    <name type="common">Asiatic mangrove</name>
    <dbReference type="NCBI Taxonomy" id="61149"/>
    <lineage>
        <taxon>Eukaryota</taxon>
        <taxon>Viridiplantae</taxon>
        <taxon>Streptophyta</taxon>
        <taxon>Embryophyta</taxon>
        <taxon>Tracheophyta</taxon>
        <taxon>Spermatophyta</taxon>
        <taxon>Magnoliopsida</taxon>
        <taxon>eudicotyledons</taxon>
        <taxon>Gunneridae</taxon>
        <taxon>Pentapetalae</taxon>
        <taxon>rosids</taxon>
        <taxon>fabids</taxon>
        <taxon>Malpighiales</taxon>
        <taxon>Rhizophoraceae</taxon>
        <taxon>Rhizophora</taxon>
    </lineage>
</organism>
<dbReference type="EMBL" id="GGEC01015405">
    <property type="protein sequence ID" value="MBW95888.1"/>
    <property type="molecule type" value="Transcribed_RNA"/>
</dbReference>
<reference evidence="2" key="1">
    <citation type="submission" date="2018-02" db="EMBL/GenBank/DDBJ databases">
        <title>Rhizophora mucronata_Transcriptome.</title>
        <authorList>
            <person name="Meera S.P."/>
            <person name="Sreeshan A."/>
            <person name="Augustine A."/>
        </authorList>
    </citation>
    <scope>NUCLEOTIDE SEQUENCE</scope>
    <source>
        <tissue evidence="2">Leaf</tissue>
    </source>
</reference>
<name>A0A2P2JR00_RHIMU</name>
<accession>A0A2P2JR00</accession>
<evidence type="ECO:0000313" key="2">
    <source>
        <dbReference type="EMBL" id="MBW95888.1"/>
    </source>
</evidence>
<sequence length="35" mass="4202">MNWLVQPPSPQTTKNNRRSWPWRTTEGQGALFLRF</sequence>
<dbReference type="AlphaFoldDB" id="A0A2P2JR00"/>
<protein>
    <submittedName>
        <fullName evidence="2">Uncharacterized protein</fullName>
    </submittedName>
</protein>